<dbReference type="Proteomes" id="UP000069272">
    <property type="component" value="Chromosome 3R"/>
</dbReference>
<accession>A0A182FU94</accession>
<feature type="compositionally biased region" description="Basic and acidic residues" evidence="3">
    <location>
        <begin position="266"/>
        <end position="287"/>
    </location>
</feature>
<feature type="region of interest" description="Disordered" evidence="3">
    <location>
        <begin position="600"/>
        <end position="716"/>
    </location>
</feature>
<feature type="compositionally biased region" description="Polar residues" evidence="3">
    <location>
        <begin position="971"/>
        <end position="982"/>
    </location>
</feature>
<feature type="compositionally biased region" description="Low complexity" evidence="3">
    <location>
        <begin position="800"/>
        <end position="809"/>
    </location>
</feature>
<organism evidence="4 5">
    <name type="scientific">Anopheles albimanus</name>
    <name type="common">New world malaria mosquito</name>
    <dbReference type="NCBI Taxonomy" id="7167"/>
    <lineage>
        <taxon>Eukaryota</taxon>
        <taxon>Metazoa</taxon>
        <taxon>Ecdysozoa</taxon>
        <taxon>Arthropoda</taxon>
        <taxon>Hexapoda</taxon>
        <taxon>Insecta</taxon>
        <taxon>Pterygota</taxon>
        <taxon>Neoptera</taxon>
        <taxon>Endopterygota</taxon>
        <taxon>Diptera</taxon>
        <taxon>Nematocera</taxon>
        <taxon>Culicoidea</taxon>
        <taxon>Culicidae</taxon>
        <taxon>Anophelinae</taxon>
        <taxon>Anopheles</taxon>
    </lineage>
</organism>
<protein>
    <submittedName>
        <fullName evidence="4">ANK_REP_REGION domain-containing protein</fullName>
    </submittedName>
</protein>
<dbReference type="SUPFAM" id="SSF48403">
    <property type="entry name" value="Ankyrin repeat"/>
    <property type="match status" value="1"/>
</dbReference>
<feature type="compositionally biased region" description="Polar residues" evidence="3">
    <location>
        <begin position="868"/>
        <end position="878"/>
    </location>
</feature>
<reference evidence="4 5" key="1">
    <citation type="journal article" date="2017" name="G3 (Bethesda)">
        <title>The Physical Genome Mapping of Anopheles albimanus Corrected Scaffold Misassemblies and Identified Interarm Rearrangements in Genus Anopheles.</title>
        <authorList>
            <person name="Artemov G.N."/>
            <person name="Peery A.N."/>
            <person name="Jiang X."/>
            <person name="Tu Z."/>
            <person name="Stegniy V.N."/>
            <person name="Sharakhova M.V."/>
            <person name="Sharakhov I.V."/>
        </authorList>
    </citation>
    <scope>NUCLEOTIDE SEQUENCE [LARGE SCALE GENOMIC DNA]</scope>
    <source>
        <strain evidence="4 5">ALBI9_A</strain>
    </source>
</reference>
<feature type="region of interest" description="Disordered" evidence="3">
    <location>
        <begin position="1301"/>
        <end position="1355"/>
    </location>
</feature>
<feature type="compositionally biased region" description="Basic residues" evidence="3">
    <location>
        <begin position="540"/>
        <end position="553"/>
    </location>
</feature>
<dbReference type="GO" id="GO:0005634">
    <property type="term" value="C:nucleus"/>
    <property type="evidence" value="ECO:0007669"/>
    <property type="project" value="TreeGrafter"/>
</dbReference>
<feature type="compositionally biased region" description="Polar residues" evidence="3">
    <location>
        <begin position="1428"/>
        <end position="1438"/>
    </location>
</feature>
<feature type="region of interest" description="Disordered" evidence="3">
    <location>
        <begin position="933"/>
        <end position="956"/>
    </location>
</feature>
<feature type="region of interest" description="Disordered" evidence="3">
    <location>
        <begin position="971"/>
        <end position="1060"/>
    </location>
</feature>
<feature type="region of interest" description="Disordered" evidence="3">
    <location>
        <begin position="243"/>
        <end position="326"/>
    </location>
</feature>
<feature type="compositionally biased region" description="Polar residues" evidence="3">
    <location>
        <begin position="1073"/>
        <end position="1085"/>
    </location>
</feature>
<keyword evidence="5" id="KW-1185">Reference proteome</keyword>
<feature type="compositionally biased region" description="Low complexity" evidence="3">
    <location>
        <begin position="646"/>
        <end position="659"/>
    </location>
</feature>
<proteinExistence type="predicted"/>
<keyword evidence="1" id="KW-0677">Repeat</keyword>
<evidence type="ECO:0000256" key="1">
    <source>
        <dbReference type="ARBA" id="ARBA00022737"/>
    </source>
</evidence>
<dbReference type="PANTHER" id="PTHR24201">
    <property type="entry name" value="ANK_REP_REGION DOMAIN-CONTAINING PROTEIN"/>
    <property type="match status" value="1"/>
</dbReference>
<feature type="region of interest" description="Disordered" evidence="3">
    <location>
        <begin position="865"/>
        <end position="905"/>
    </location>
</feature>
<feature type="compositionally biased region" description="Low complexity" evidence="3">
    <location>
        <begin position="691"/>
        <end position="700"/>
    </location>
</feature>
<feature type="region of interest" description="Disordered" evidence="3">
    <location>
        <begin position="459"/>
        <end position="497"/>
    </location>
</feature>
<feature type="region of interest" description="Disordered" evidence="3">
    <location>
        <begin position="1073"/>
        <end position="1115"/>
    </location>
</feature>
<reference evidence="4" key="2">
    <citation type="submission" date="2022-08" db="UniProtKB">
        <authorList>
            <consortium name="EnsemblMetazoa"/>
        </authorList>
    </citation>
    <scope>IDENTIFICATION</scope>
    <source>
        <strain evidence="4">STECLA/ALBI9_A</strain>
    </source>
</reference>
<feature type="region of interest" description="Disordered" evidence="3">
    <location>
        <begin position="1510"/>
        <end position="1569"/>
    </location>
</feature>
<feature type="compositionally biased region" description="Low complexity" evidence="3">
    <location>
        <begin position="1516"/>
        <end position="1529"/>
    </location>
</feature>
<feature type="compositionally biased region" description="Low complexity" evidence="3">
    <location>
        <begin position="879"/>
        <end position="905"/>
    </location>
</feature>
<evidence type="ECO:0000313" key="4">
    <source>
        <dbReference type="EnsemblMetazoa" id="AALB010129-PA"/>
    </source>
</evidence>
<dbReference type="SMART" id="SM00248">
    <property type="entry name" value="ANK"/>
    <property type="match status" value="5"/>
</dbReference>
<feature type="region of interest" description="Disordered" evidence="3">
    <location>
        <begin position="1394"/>
        <end position="1440"/>
    </location>
</feature>
<dbReference type="PROSITE" id="PS50088">
    <property type="entry name" value="ANK_REPEAT"/>
    <property type="match status" value="5"/>
</dbReference>
<feature type="compositionally biased region" description="Basic and acidic residues" evidence="3">
    <location>
        <begin position="660"/>
        <end position="669"/>
    </location>
</feature>
<keyword evidence="2" id="KW-0040">ANK repeat</keyword>
<dbReference type="STRING" id="7167.A0A182FU94"/>
<dbReference type="VEuPathDB" id="VectorBase:AALB20_030188"/>
<dbReference type="InterPro" id="IPR050776">
    <property type="entry name" value="Ank_Repeat/CDKN_Inhibitor"/>
</dbReference>
<dbReference type="Pfam" id="PF12796">
    <property type="entry name" value="Ank_2"/>
    <property type="match status" value="2"/>
</dbReference>
<dbReference type="Gene3D" id="1.25.40.20">
    <property type="entry name" value="Ankyrin repeat-containing domain"/>
    <property type="match status" value="3"/>
</dbReference>
<feature type="region of interest" description="Disordered" evidence="3">
    <location>
        <begin position="1"/>
        <end position="23"/>
    </location>
</feature>
<sequence length="1612" mass="173492">MVNANETGTNRTPLHEAASGGDEAKVESLLASGADRNAKESVHGNTPLHEAAWKGYSRCVKLLCALPKPAKGATTTGTTGVKGLALDLLKDAAKIKHALHDTKGALHSALLGTRNYGGFSALHLAAQNGHNQSCREILLAGGDPDVQNNYGDTPLHTACRYGHAGAIRILLSAKCDYERINLNGDTALHIACAMGRRKLTRILLESGCRQDTKNAQDETARDIALRKNLVEIINILNTPIELSPRRSRERSSSSSHRHQSGSRPPDATDGKPVGRENGHRSRSKEDPSAGAARKSGRRSNSNDERRAPGANEATPGPGGSAEVADPKHWSPYGCHYFPDPRNFPSPKLETLPKEPLGNGEQYFLDLAGNIRKGPVGVGNTCYCAPFFKHLEARMNQNRRSIRKYVHRATEKLDSRMAALAMRTDDQIEELTKSMIANRVQCENKRLHLEQWLKRGIAERSTTTSGTGGTGGHQAPPSAAAAHTPPNSKTKKDEANTNTLTRCRSLELLDDHDHRGILLDGGILADPSHKATSTPTNPQQQHRHHNHQHQHHHLFSRSIDFLDATTIDDTPEAVAGNRHRFQRQHGGLELDALRSMLHYSTGSAGHQSDAFDSSNNSNMKNHSESAPETPPLPDALAHHHRRHQRARSSSVSGRESYSYSSDKDNDREKQQQQQQQQQYVHASNGLTHKARSSANTTPTTSSGGGGQAGVTKSEKAKVTERLEELLSKTKKILELEKLTKGERIGPGGAGSLIGSAAPQTSPGLLSDNRYILALDKLRDIHHHHQYDPTVATMTGAGGRSGARSSRLGLSVASGSPGSTGLGYDIAQEMEKITKSLLPATGATTTATSTAPVSPEIAKDITTRKERPTSVYTSYQRANRTTTTTTTTTGSGSPLSTMSPSSSLLGGQQPMVCDEAQQQQQHHHHIATTNFMMDPARSSSMAPDEESEQEQAIGGGGGGVVVNGFYSNSCFDETLPSSSNTTIKSAPRGRSSGYQEDREQDQEGGDSESEPADEDRSDEDDDDDDDDVDDEEEQQRETVDGEKDTEGSDSDDPGDLSAMANLAELKELKSRILNGTNWRSQVLQKSVQELLAGGGRDEDTDGPPPPADEEDDPATETNRVRYIISKLQQSCSIASTGSEQSVRPVTTGIHTQHHGPPLAQCEDFSDSSEEEDEIEHDEECVDGPLPVKQHAEPGAAQVPSMPVSKVEIEIGTAKSLIQMYEQSNGSVKVPTIGNGPTHYPAPQGNVVPKDAYFHDLPRKPAPYPGQPQEVTTIMVGEQLNPPMLTSRSRNPLPSYLLQEGELFQQQQQQQQEHHLHHHQPLMNGGGPRTQHHHPLPPVPHHQNLGQQPAYHHHHQSRPLPMTRTQLDDVADGHSTAGAQLQERLLSTRKYINPVTLPSLSSTGTPSPEFPLYHHHHQQQQQQQQAQPQQLATAGTASSNHVIGGHSHAMMTMMAAAAAAAASAGRKSADNLSNDDSGYVSGKVSEIHIPSGGASPLLSLPTPAIGSNVMIIPPPPVPSSSSPRHFGSSSSGYGAGGHHHHHHQQQQQQQQLLAPGSNSGAPVMHHRNGGGSVVTSIVPPPVGLGGVAPMTSAAAHAAVEQKQQSLFKLGASSLV</sequence>
<evidence type="ECO:0000256" key="3">
    <source>
        <dbReference type="SAM" id="MobiDB-lite"/>
    </source>
</evidence>
<feature type="compositionally biased region" description="Low complexity" evidence="3">
    <location>
        <begin position="1394"/>
        <end position="1404"/>
    </location>
</feature>
<dbReference type="InterPro" id="IPR036770">
    <property type="entry name" value="Ankyrin_rpt-contain_sf"/>
</dbReference>
<evidence type="ECO:0000313" key="5">
    <source>
        <dbReference type="Proteomes" id="UP000069272"/>
    </source>
</evidence>
<dbReference type="InterPro" id="IPR002110">
    <property type="entry name" value="Ankyrin_rpt"/>
</dbReference>
<dbReference type="PANTHER" id="PTHR24201:SF13">
    <property type="entry name" value="ANKYRIN REPEAT DOMAIN-CONTAINING PROTEIN 6-LIKE"/>
    <property type="match status" value="1"/>
</dbReference>
<feature type="compositionally biased region" description="Low complexity" evidence="3">
    <location>
        <begin position="1416"/>
        <end position="1427"/>
    </location>
</feature>
<feature type="compositionally biased region" description="Basic and acidic residues" evidence="3">
    <location>
        <begin position="1033"/>
        <end position="1044"/>
    </location>
</feature>
<feature type="compositionally biased region" description="Polar residues" evidence="3">
    <location>
        <begin position="1"/>
        <end position="12"/>
    </location>
</feature>
<feature type="region of interest" description="Disordered" evidence="3">
    <location>
        <begin position="788"/>
        <end position="813"/>
    </location>
</feature>
<dbReference type="EnsemblMetazoa" id="AALB010129-RA">
    <property type="protein sequence ID" value="AALB010129-PA"/>
    <property type="gene ID" value="AALB010129"/>
</dbReference>
<dbReference type="VEuPathDB" id="VectorBase:AALB010129"/>
<feature type="compositionally biased region" description="Low complexity" evidence="3">
    <location>
        <begin position="474"/>
        <end position="485"/>
    </location>
</feature>
<feature type="region of interest" description="Disordered" evidence="3">
    <location>
        <begin position="519"/>
        <end position="553"/>
    </location>
</feature>
<feature type="compositionally biased region" description="Polar residues" evidence="3">
    <location>
        <begin position="600"/>
        <end position="625"/>
    </location>
</feature>
<dbReference type="PROSITE" id="PS50297">
    <property type="entry name" value="ANK_REP_REGION"/>
    <property type="match status" value="5"/>
</dbReference>
<name>A0A182FU94_ANOAL</name>
<feature type="compositionally biased region" description="Acidic residues" evidence="3">
    <location>
        <begin position="996"/>
        <end position="1032"/>
    </location>
</feature>
<evidence type="ECO:0000256" key="2">
    <source>
        <dbReference type="ARBA" id="ARBA00023043"/>
    </source>
</evidence>